<proteinExistence type="predicted"/>
<reference evidence="1 2" key="1">
    <citation type="journal article" date="2024" name="Plant J.">
        <title>Genome sequences and population genomics reveal climatic adaptation and genomic divergence between two closely related sweetgum species.</title>
        <authorList>
            <person name="Xu W.Q."/>
            <person name="Ren C.Q."/>
            <person name="Zhang X.Y."/>
            <person name="Comes H.P."/>
            <person name="Liu X.H."/>
            <person name="Li Y.G."/>
            <person name="Kettle C.J."/>
            <person name="Jalonen R."/>
            <person name="Gaisberger H."/>
            <person name="Ma Y.Z."/>
            <person name="Qiu Y.X."/>
        </authorList>
    </citation>
    <scope>NUCLEOTIDE SEQUENCE [LARGE SCALE GENOMIC DNA]</scope>
    <source>
        <strain evidence="1">Hangzhou</strain>
    </source>
</reference>
<gene>
    <name evidence="1" type="ORF">L1049_019816</name>
</gene>
<name>A0AAP0X5J2_LIQFO</name>
<comment type="caution">
    <text evidence="1">The sequence shown here is derived from an EMBL/GenBank/DDBJ whole genome shotgun (WGS) entry which is preliminary data.</text>
</comment>
<evidence type="ECO:0000313" key="1">
    <source>
        <dbReference type="EMBL" id="KAK9291866.1"/>
    </source>
</evidence>
<organism evidence="1 2">
    <name type="scientific">Liquidambar formosana</name>
    <name type="common">Formosan gum</name>
    <dbReference type="NCBI Taxonomy" id="63359"/>
    <lineage>
        <taxon>Eukaryota</taxon>
        <taxon>Viridiplantae</taxon>
        <taxon>Streptophyta</taxon>
        <taxon>Embryophyta</taxon>
        <taxon>Tracheophyta</taxon>
        <taxon>Spermatophyta</taxon>
        <taxon>Magnoliopsida</taxon>
        <taxon>eudicotyledons</taxon>
        <taxon>Gunneridae</taxon>
        <taxon>Pentapetalae</taxon>
        <taxon>Saxifragales</taxon>
        <taxon>Altingiaceae</taxon>
        <taxon>Liquidambar</taxon>
    </lineage>
</organism>
<evidence type="ECO:0000313" key="2">
    <source>
        <dbReference type="Proteomes" id="UP001415857"/>
    </source>
</evidence>
<dbReference type="EMBL" id="JBBPBK010000001">
    <property type="protein sequence ID" value="KAK9291866.1"/>
    <property type="molecule type" value="Genomic_DNA"/>
</dbReference>
<sequence length="119" mass="13108">MSEPPAFYRRRQSSTPLLNVRTLRSSTEAACFQFAVAVASSHRDVFRSLGLTGSHLSRSRKPIVGAIPPSLLCFSLLFKALLSCISGVSFINIFREQNMVADQLAKSSISRPIPLIAWL</sequence>
<protein>
    <submittedName>
        <fullName evidence="1">Uncharacterized protein</fullName>
    </submittedName>
</protein>
<dbReference type="Proteomes" id="UP001415857">
    <property type="component" value="Unassembled WGS sequence"/>
</dbReference>
<accession>A0AAP0X5J2</accession>
<keyword evidence="2" id="KW-1185">Reference proteome</keyword>
<dbReference type="AlphaFoldDB" id="A0AAP0X5J2"/>